<keyword evidence="2" id="KW-0106">Calcium</keyword>
<dbReference type="GO" id="GO:0030672">
    <property type="term" value="C:synaptic vesicle membrane"/>
    <property type="evidence" value="ECO:0007669"/>
    <property type="project" value="TreeGrafter"/>
</dbReference>
<dbReference type="EMBL" id="CAJNOQ010048755">
    <property type="protein sequence ID" value="CAF1644674.1"/>
    <property type="molecule type" value="Genomic_DNA"/>
</dbReference>
<feature type="transmembrane region" description="Helical" evidence="3">
    <location>
        <begin position="44"/>
        <end position="74"/>
    </location>
</feature>
<protein>
    <submittedName>
        <fullName evidence="5">Uncharacterized protein</fullName>
    </submittedName>
</protein>
<dbReference type="GO" id="GO:0046928">
    <property type="term" value="P:regulation of neurotransmitter secretion"/>
    <property type="evidence" value="ECO:0007669"/>
    <property type="project" value="TreeGrafter"/>
</dbReference>
<feature type="non-terminal residue" evidence="5">
    <location>
        <position position="1"/>
    </location>
</feature>
<dbReference type="Proteomes" id="UP000682733">
    <property type="component" value="Unassembled WGS sequence"/>
</dbReference>
<proteinExistence type="predicted"/>
<keyword evidence="3" id="KW-0812">Transmembrane</keyword>
<comment type="caution">
    <text evidence="5">The sequence shown here is derived from an EMBL/GenBank/DDBJ whole genome shotgun (WGS) entry which is preliminary data.</text>
</comment>
<organism evidence="5 8">
    <name type="scientific">Didymodactylos carnosus</name>
    <dbReference type="NCBI Taxonomy" id="1234261"/>
    <lineage>
        <taxon>Eukaryota</taxon>
        <taxon>Metazoa</taxon>
        <taxon>Spiralia</taxon>
        <taxon>Gnathifera</taxon>
        <taxon>Rotifera</taxon>
        <taxon>Eurotatoria</taxon>
        <taxon>Bdelloidea</taxon>
        <taxon>Philodinida</taxon>
        <taxon>Philodinidae</taxon>
        <taxon>Didymodactylos</taxon>
    </lineage>
</organism>
<evidence type="ECO:0000313" key="6">
    <source>
        <dbReference type="EMBL" id="CAF4398064.1"/>
    </source>
</evidence>
<name>A0A816EC12_9BILA</name>
<evidence type="ECO:0000256" key="2">
    <source>
        <dbReference type="ARBA" id="ARBA00022837"/>
    </source>
</evidence>
<dbReference type="PANTHER" id="PTHR45911:SF4">
    <property type="entry name" value="MULTIPLE C2 AND TRANSMEMBRANE DOMAIN-CONTAINING PROTEIN"/>
    <property type="match status" value="1"/>
</dbReference>
<keyword evidence="3" id="KW-1133">Transmembrane helix</keyword>
<reference evidence="5" key="1">
    <citation type="submission" date="2021-02" db="EMBL/GenBank/DDBJ databases">
        <authorList>
            <person name="Nowell W R."/>
        </authorList>
    </citation>
    <scope>NUCLEOTIDE SEQUENCE</scope>
</reference>
<dbReference type="OrthoDB" id="5973539at2759"/>
<gene>
    <name evidence="5" type="ORF">GPM918_LOCUS45158</name>
    <name evidence="4" type="ORF">OVA965_LOCUS41663</name>
    <name evidence="7" type="ORF">SRO942_LOCUS47429</name>
    <name evidence="6" type="ORF">TMI583_LOCUS43370</name>
</gene>
<dbReference type="Proteomes" id="UP000663829">
    <property type="component" value="Unassembled WGS sequence"/>
</dbReference>
<dbReference type="PANTHER" id="PTHR45911">
    <property type="entry name" value="C2 DOMAIN-CONTAINING PROTEIN"/>
    <property type="match status" value="1"/>
</dbReference>
<evidence type="ECO:0000313" key="4">
    <source>
        <dbReference type="EMBL" id="CAF1593221.1"/>
    </source>
</evidence>
<sequence length="106" mass="12488">EEKKSVFEKIQAFQDTVLEVQETLDFCASCAERIKNTFNFSVPWLSWLAIIVLLVVTLILYLIPLRYLLLAFVINKFTKRFRKPPNYVDNNELIDFISRLPSDMEL</sequence>
<evidence type="ECO:0000313" key="8">
    <source>
        <dbReference type="Proteomes" id="UP000663829"/>
    </source>
</evidence>
<evidence type="ECO:0000256" key="3">
    <source>
        <dbReference type="SAM" id="Phobius"/>
    </source>
</evidence>
<accession>A0A816EC12</accession>
<dbReference type="AlphaFoldDB" id="A0A816EC12"/>
<dbReference type="EMBL" id="CAJOBA010072215">
    <property type="protein sequence ID" value="CAF4398064.1"/>
    <property type="molecule type" value="Genomic_DNA"/>
</dbReference>
<dbReference type="EMBL" id="CAJOBC010118201">
    <property type="protein sequence ID" value="CAF4562108.1"/>
    <property type="molecule type" value="Genomic_DNA"/>
</dbReference>
<dbReference type="Proteomes" id="UP000677228">
    <property type="component" value="Unassembled WGS sequence"/>
</dbReference>
<dbReference type="EMBL" id="CAJNOK010048729">
    <property type="protein sequence ID" value="CAF1593221.1"/>
    <property type="molecule type" value="Genomic_DNA"/>
</dbReference>
<keyword evidence="1" id="KW-0479">Metal-binding</keyword>
<evidence type="ECO:0000313" key="7">
    <source>
        <dbReference type="EMBL" id="CAF4562108.1"/>
    </source>
</evidence>
<evidence type="ECO:0000313" key="5">
    <source>
        <dbReference type="EMBL" id="CAF1644674.1"/>
    </source>
</evidence>
<dbReference type="GO" id="GO:0005509">
    <property type="term" value="F:calcium ion binding"/>
    <property type="evidence" value="ECO:0007669"/>
    <property type="project" value="TreeGrafter"/>
</dbReference>
<feature type="non-terminal residue" evidence="5">
    <location>
        <position position="106"/>
    </location>
</feature>
<dbReference type="Proteomes" id="UP000681722">
    <property type="component" value="Unassembled WGS sequence"/>
</dbReference>
<keyword evidence="3" id="KW-0472">Membrane</keyword>
<keyword evidence="8" id="KW-1185">Reference proteome</keyword>
<evidence type="ECO:0000256" key="1">
    <source>
        <dbReference type="ARBA" id="ARBA00022723"/>
    </source>
</evidence>